<evidence type="ECO:0000313" key="1">
    <source>
        <dbReference type="EMBL" id="BAD50200.1"/>
    </source>
</evidence>
<proteinExistence type="predicted"/>
<dbReference type="PATRIC" id="fig|295405.11.peg.3322"/>
<dbReference type="RefSeq" id="WP_011203297.1">
    <property type="nucleotide sequence ID" value="NC_006347.1"/>
</dbReference>
<dbReference type="STRING" id="295405.BF3457"/>
<organism evidence="1 2">
    <name type="scientific">Bacteroides fragilis (strain YCH46)</name>
    <dbReference type="NCBI Taxonomy" id="295405"/>
    <lineage>
        <taxon>Bacteria</taxon>
        <taxon>Pseudomonadati</taxon>
        <taxon>Bacteroidota</taxon>
        <taxon>Bacteroidia</taxon>
        <taxon>Bacteroidales</taxon>
        <taxon>Bacteroidaceae</taxon>
        <taxon>Bacteroides</taxon>
    </lineage>
</organism>
<name>Q64QN1_BACFR</name>
<gene>
    <name evidence="1" type="ordered locus">BF3457</name>
</gene>
<evidence type="ECO:0000313" key="2">
    <source>
        <dbReference type="Proteomes" id="UP000002197"/>
    </source>
</evidence>
<dbReference type="Proteomes" id="UP000002197">
    <property type="component" value="Chromosome"/>
</dbReference>
<dbReference type="EMBL" id="AP006841">
    <property type="protein sequence ID" value="BAD50200.1"/>
    <property type="molecule type" value="Genomic_DNA"/>
</dbReference>
<sequence>MELPIRYLNEKGQLDDGDTSQMRYVYDIMYGEGEPYHNADWSVVIYPSEVKLVDIPTAAEIFTERYNTGQILCSYKYEDYIRNSELQDTINGLGLDTDAFWLLVIFCFDYACSICFDSSIVAPTRGENIESLICLSPNDNDSKTKLTLKTSKGKSEITSRKTISLILEWIKRGYEQDKDSIGINTIDINNASELFQSKEESDSVLIWYFAHLLKYFFDLKPQFKGKRKKGDIASLNKNLLISKLVYYTQLSKNDNFKYGTDTLKSFFKQYKDKDIKGLSNIYPTP</sequence>
<accession>Q64QN1</accession>
<dbReference type="OrthoDB" id="1024051at2"/>
<dbReference type="KEGG" id="bfr:BF3457"/>
<reference evidence="1 2" key="1">
    <citation type="journal article" date="2004" name="Proc. Natl. Acad. Sci. U.S.A.">
        <title>Genomic analysis of Bacteroides fragilis reveals extensive DNA inversions regulating cell surface adaptation.</title>
        <authorList>
            <person name="Kuwahara T."/>
            <person name="Yamashita A."/>
            <person name="Hirakawa H."/>
            <person name="Nakayama H."/>
            <person name="Toh H."/>
            <person name="Okada N."/>
            <person name="Kuhara S."/>
            <person name="Hattori M."/>
            <person name="Hayashi T."/>
            <person name="Ohnishi Y."/>
        </authorList>
    </citation>
    <scope>NUCLEOTIDE SEQUENCE [LARGE SCALE GENOMIC DNA]</scope>
    <source>
        <strain evidence="1 2">YCH46</strain>
    </source>
</reference>
<protein>
    <submittedName>
        <fullName evidence="1">Uncharacterized protein</fullName>
    </submittedName>
</protein>
<dbReference type="AlphaFoldDB" id="Q64QN1"/>
<dbReference type="HOGENOM" id="CLU_084987_0_0_10"/>